<evidence type="ECO:0000313" key="1">
    <source>
        <dbReference type="EMBL" id="KCZ88801.1"/>
    </source>
</evidence>
<dbReference type="InterPro" id="IPR023168">
    <property type="entry name" value="GatB_Yqey_C_2"/>
</dbReference>
<dbReference type="Proteomes" id="UP000025061">
    <property type="component" value="Unassembled WGS sequence"/>
</dbReference>
<dbReference type="InterPro" id="IPR042184">
    <property type="entry name" value="YqeY/Aim41_N"/>
</dbReference>
<reference evidence="1 2" key="1">
    <citation type="submission" date="2013-04" db="EMBL/GenBank/DDBJ databases">
        <title>Hyphomonas hirschiana VP5 Genome Sequencing.</title>
        <authorList>
            <person name="Lai Q."/>
            <person name="Shao Z."/>
        </authorList>
    </citation>
    <scope>NUCLEOTIDE SEQUENCE [LARGE SCALE GENOMIC DNA]</scope>
    <source>
        <strain evidence="1 2">VP5</strain>
    </source>
</reference>
<evidence type="ECO:0000313" key="2">
    <source>
        <dbReference type="Proteomes" id="UP000025061"/>
    </source>
</evidence>
<dbReference type="RefSeq" id="WP_148205899.1">
    <property type="nucleotide sequence ID" value="NZ_ARYI01000015.1"/>
</dbReference>
<sequence length="164" mass="17952">MGREDITACMGLKARILQALKDESARTQNETRLNTLRLVECAIRDRDVCARGRGEGEGCPDTDVQRVLHTMVAQREEAASEHEEEGRIEDALRERDEIAIIQAFLPQPLAGKALDIAVKQVVEDLGASKLKDLGRCVTELKTRYPGQIEAASAGKAVRTALSQG</sequence>
<keyword evidence="2" id="KW-1185">Reference proteome</keyword>
<organism evidence="1 2">
    <name type="scientific">Hyphomonas hirschiana VP5</name>
    <dbReference type="NCBI Taxonomy" id="1280951"/>
    <lineage>
        <taxon>Bacteria</taxon>
        <taxon>Pseudomonadati</taxon>
        <taxon>Pseudomonadota</taxon>
        <taxon>Alphaproteobacteria</taxon>
        <taxon>Hyphomonadales</taxon>
        <taxon>Hyphomonadaceae</taxon>
        <taxon>Hyphomonas</taxon>
    </lineage>
</organism>
<dbReference type="InterPro" id="IPR019004">
    <property type="entry name" value="YqeY/Aim41"/>
</dbReference>
<dbReference type="EMBL" id="ARYI01000015">
    <property type="protein sequence ID" value="KCZ88801.1"/>
    <property type="molecule type" value="Genomic_DNA"/>
</dbReference>
<dbReference type="PANTHER" id="PTHR28055">
    <property type="entry name" value="ALTERED INHERITANCE OF MITOCHONDRIA PROTEIN 41, MITOCHONDRIAL"/>
    <property type="match status" value="1"/>
</dbReference>
<dbReference type="SUPFAM" id="SSF89095">
    <property type="entry name" value="GatB/YqeY motif"/>
    <property type="match status" value="1"/>
</dbReference>
<evidence type="ECO:0008006" key="3">
    <source>
        <dbReference type="Google" id="ProtNLM"/>
    </source>
</evidence>
<dbReference type="OrthoDB" id="9788127at2"/>
<dbReference type="Pfam" id="PF09424">
    <property type="entry name" value="YqeY"/>
    <property type="match status" value="1"/>
</dbReference>
<proteinExistence type="predicted"/>
<protein>
    <recommendedName>
        <fullName evidence="3">GatB/Yqey domain-containing protein</fullName>
    </recommendedName>
</protein>
<dbReference type="AlphaFoldDB" id="A0A059FE28"/>
<comment type="caution">
    <text evidence="1">The sequence shown here is derived from an EMBL/GenBank/DDBJ whole genome shotgun (WGS) entry which is preliminary data.</text>
</comment>
<dbReference type="PATRIC" id="fig|1280951.3.peg.2988"/>
<dbReference type="Gene3D" id="1.10.10.410">
    <property type="match status" value="1"/>
</dbReference>
<dbReference type="InterPro" id="IPR003789">
    <property type="entry name" value="Asn/Gln_tRNA_amidoTrase-B-like"/>
</dbReference>
<dbReference type="PANTHER" id="PTHR28055:SF1">
    <property type="entry name" value="ALTERED INHERITANCE OF MITOCHONDRIA PROTEIN 41, MITOCHONDRIAL"/>
    <property type="match status" value="1"/>
</dbReference>
<name>A0A059FE28_9PROT</name>
<gene>
    <name evidence="1" type="ORF">HHI_14824</name>
</gene>
<accession>A0A059FE28</accession>
<dbReference type="Gene3D" id="1.10.1510.10">
    <property type="entry name" value="Uncharacterised protein YqeY/AIM41 PF09424, N-terminal domain"/>
    <property type="match status" value="1"/>
</dbReference>
<dbReference type="GO" id="GO:0016884">
    <property type="term" value="F:carbon-nitrogen ligase activity, with glutamine as amido-N-donor"/>
    <property type="evidence" value="ECO:0007669"/>
    <property type="project" value="InterPro"/>
</dbReference>